<evidence type="ECO:0000259" key="2">
    <source>
        <dbReference type="PROSITE" id="PS50011"/>
    </source>
</evidence>
<dbReference type="InterPro" id="IPR001245">
    <property type="entry name" value="Ser-Thr/Tyr_kinase_cat_dom"/>
</dbReference>
<accession>A0A9P5U6H9</accession>
<protein>
    <submittedName>
        <fullName evidence="3">Kinase-like domain-containing protein</fullName>
    </submittedName>
</protein>
<reference evidence="3" key="1">
    <citation type="submission" date="2020-11" db="EMBL/GenBank/DDBJ databases">
        <authorList>
            <consortium name="DOE Joint Genome Institute"/>
            <person name="Ahrendt S."/>
            <person name="Riley R."/>
            <person name="Andreopoulos W."/>
            <person name="Labutti K."/>
            <person name="Pangilinan J."/>
            <person name="Ruiz-Duenas F.J."/>
            <person name="Barrasa J.M."/>
            <person name="Sanchez-Garcia M."/>
            <person name="Camarero S."/>
            <person name="Miyauchi S."/>
            <person name="Serrano A."/>
            <person name="Linde D."/>
            <person name="Babiker R."/>
            <person name="Drula E."/>
            <person name="Ayuso-Fernandez I."/>
            <person name="Pacheco R."/>
            <person name="Padilla G."/>
            <person name="Ferreira P."/>
            <person name="Barriuso J."/>
            <person name="Kellner H."/>
            <person name="Castanera R."/>
            <person name="Alfaro M."/>
            <person name="Ramirez L."/>
            <person name="Pisabarro A.G."/>
            <person name="Kuo A."/>
            <person name="Tritt A."/>
            <person name="Lipzen A."/>
            <person name="He G."/>
            <person name="Yan M."/>
            <person name="Ng V."/>
            <person name="Cullen D."/>
            <person name="Martin F."/>
            <person name="Rosso M.-N."/>
            <person name="Henrissat B."/>
            <person name="Hibbett D."/>
            <person name="Martinez A.T."/>
            <person name="Grigoriev I.V."/>
        </authorList>
    </citation>
    <scope>NUCLEOTIDE SEQUENCE</scope>
    <source>
        <strain evidence="3">AH 40177</strain>
    </source>
</reference>
<dbReference type="Gene3D" id="1.10.510.10">
    <property type="entry name" value="Transferase(Phosphotransferase) domain 1"/>
    <property type="match status" value="1"/>
</dbReference>
<dbReference type="OrthoDB" id="4062651at2759"/>
<dbReference type="InterPro" id="IPR008266">
    <property type="entry name" value="Tyr_kinase_AS"/>
</dbReference>
<evidence type="ECO:0000313" key="3">
    <source>
        <dbReference type="EMBL" id="KAF9068880.1"/>
    </source>
</evidence>
<dbReference type="PROSITE" id="PS50011">
    <property type="entry name" value="PROTEIN_KINASE_DOM"/>
    <property type="match status" value="1"/>
</dbReference>
<dbReference type="Proteomes" id="UP000772434">
    <property type="component" value="Unassembled WGS sequence"/>
</dbReference>
<feature type="compositionally biased region" description="Pro residues" evidence="1">
    <location>
        <begin position="636"/>
        <end position="647"/>
    </location>
</feature>
<feature type="region of interest" description="Disordered" evidence="1">
    <location>
        <begin position="385"/>
        <end position="447"/>
    </location>
</feature>
<evidence type="ECO:0000313" key="4">
    <source>
        <dbReference type="Proteomes" id="UP000772434"/>
    </source>
</evidence>
<dbReference type="EMBL" id="JADNRY010000056">
    <property type="protein sequence ID" value="KAF9068880.1"/>
    <property type="molecule type" value="Genomic_DNA"/>
</dbReference>
<gene>
    <name evidence="3" type="ORF">BDP27DRAFT_1265783</name>
</gene>
<feature type="compositionally biased region" description="Basic and acidic residues" evidence="1">
    <location>
        <begin position="402"/>
        <end position="418"/>
    </location>
</feature>
<dbReference type="PROSITE" id="PS00109">
    <property type="entry name" value="PROTEIN_KINASE_TYR"/>
    <property type="match status" value="1"/>
</dbReference>
<sequence length="729" mass="82006">MKSMLDTRRPPLTEAREAEAIDGVEYARLLNRALAEYSDFRQHRRKNCLHRLNAEMAKRIMDYIQVLLDRGAAVGNAAANPTQEYKDLLSLLRYMSSKFQLLPPSLVIHDVEKEGTNAVAGGGFADIWRGRVKRKPVCLKVLRLFLEQDERARTSIRNQFCREALVWRQLRHPNILPLLGVNSDLFSPSFCLISPWMKNGDIITYLKANRVDDVYSVLSDITAGIYYLHSQDPPIVHGDIRGANILVTDDLRCCLADFGLSVVSTESQAWTVATSSSSLKGAIHWLAPEYISPNTTPKVPHTSRDIYAFGCTIVEILTRKVPFRNCANESAVILGLLNLQRPTRPEKCPDRIWSLAVRCWEQDSYNRPSAIEIYSIIQQISDPSTQLQSFPQPPYATNPEPAKAKARGEGPRRPRFEEGFVSQSHTAPPIGAIGNRRDPLPIPPRNHDLPMRPYRTGLFPSSAMTSVYPTPPGGTGLDPPSYIGAGAEMDPPSAALDPYGVPTYDNYYDNIPASTGIANGANASASRMRLSHSQTRDAQNHTRELFQTRNAQNYTRESFQTRNAQNHTRESFQTQDGQNYAQEPFHTRDVQNYAREPFQTRDMQNDRRKPFQSHGDRQYFQSQEPSHARNPYYDNPFPPSYGTPGPPTEVEGYSYEPYYDQYSASYSAPGPPTESEECLTVGQHARVADGNIETTVDGLNRLDIHSHDGVFNTTYDNPYAFESSESYNG</sequence>
<dbReference type="InterPro" id="IPR011009">
    <property type="entry name" value="Kinase-like_dom_sf"/>
</dbReference>
<feature type="domain" description="Protein kinase" evidence="2">
    <location>
        <begin position="113"/>
        <end position="385"/>
    </location>
</feature>
<proteinExistence type="predicted"/>
<dbReference type="InterPro" id="IPR000719">
    <property type="entry name" value="Prot_kinase_dom"/>
</dbReference>
<feature type="compositionally biased region" description="Basic and acidic residues" evidence="1">
    <location>
        <begin position="603"/>
        <end position="617"/>
    </location>
</feature>
<dbReference type="GO" id="GO:0004674">
    <property type="term" value="F:protein serine/threonine kinase activity"/>
    <property type="evidence" value="ECO:0007669"/>
    <property type="project" value="TreeGrafter"/>
</dbReference>
<evidence type="ECO:0000256" key="1">
    <source>
        <dbReference type="SAM" id="MobiDB-lite"/>
    </source>
</evidence>
<dbReference type="AlphaFoldDB" id="A0A9P5U6H9"/>
<feature type="compositionally biased region" description="Polar residues" evidence="1">
    <location>
        <begin position="547"/>
        <end position="581"/>
    </location>
</feature>
<dbReference type="InterPro" id="IPR051681">
    <property type="entry name" value="Ser/Thr_Kinases-Pseudokinases"/>
</dbReference>
<dbReference type="GO" id="GO:0005524">
    <property type="term" value="F:ATP binding"/>
    <property type="evidence" value="ECO:0007669"/>
    <property type="project" value="InterPro"/>
</dbReference>
<keyword evidence="4" id="KW-1185">Reference proteome</keyword>
<dbReference type="Pfam" id="PF07714">
    <property type="entry name" value="PK_Tyr_Ser-Thr"/>
    <property type="match status" value="1"/>
</dbReference>
<keyword evidence="3" id="KW-0418">Kinase</keyword>
<comment type="caution">
    <text evidence="3">The sequence shown here is derived from an EMBL/GenBank/DDBJ whole genome shotgun (WGS) entry which is preliminary data.</text>
</comment>
<keyword evidence="3" id="KW-0808">Transferase</keyword>
<feature type="region of interest" description="Disordered" evidence="1">
    <location>
        <begin position="525"/>
        <end position="650"/>
    </location>
</feature>
<dbReference type="SUPFAM" id="SSF56112">
    <property type="entry name" value="Protein kinase-like (PK-like)"/>
    <property type="match status" value="1"/>
</dbReference>
<name>A0A9P5U6H9_9AGAR</name>
<organism evidence="3 4">
    <name type="scientific">Rhodocollybia butyracea</name>
    <dbReference type="NCBI Taxonomy" id="206335"/>
    <lineage>
        <taxon>Eukaryota</taxon>
        <taxon>Fungi</taxon>
        <taxon>Dikarya</taxon>
        <taxon>Basidiomycota</taxon>
        <taxon>Agaricomycotina</taxon>
        <taxon>Agaricomycetes</taxon>
        <taxon>Agaricomycetidae</taxon>
        <taxon>Agaricales</taxon>
        <taxon>Marasmiineae</taxon>
        <taxon>Omphalotaceae</taxon>
        <taxon>Rhodocollybia</taxon>
    </lineage>
</organism>
<dbReference type="PANTHER" id="PTHR44329">
    <property type="entry name" value="SERINE/THREONINE-PROTEIN KINASE TNNI3K-RELATED"/>
    <property type="match status" value="1"/>
</dbReference>
<feature type="compositionally biased region" description="Basic and acidic residues" evidence="1">
    <location>
        <begin position="435"/>
        <end position="447"/>
    </location>
</feature>
<feature type="compositionally biased region" description="Basic and acidic residues" evidence="1">
    <location>
        <begin position="534"/>
        <end position="546"/>
    </location>
</feature>